<accession>A0A6C0EBH9</accession>
<sequence length="282" mass="32222">MTSRLPIIAGLTVASVAASVYGYVKLTKYFDNLAENKKKHTLWIETDLEPDDVLGINILQKKKYSINTIVSGEGDTDKKIFRAVKYFGNACDKFIIGEGSDKEFKENVTEDTSKIKCEIHKSENYENLLREYLNKGYTKMLIIKPPRELFKLYCEKPEEVKEMLKGVTCYMYGSFNLRCLKADKNKLESFLASFGKLYIYETYHATGSENTLNASNYNNFSKMAELCPNLKELMEEWDNFNMQDCVDTCNKLTGRTDVELKSLDELVSSGQFTGALSDRQSI</sequence>
<dbReference type="AlphaFoldDB" id="A0A6C0EBH9"/>
<reference evidence="1" key="1">
    <citation type="journal article" date="2020" name="Nature">
        <title>Giant virus diversity and host interactions through global metagenomics.</title>
        <authorList>
            <person name="Schulz F."/>
            <person name="Roux S."/>
            <person name="Paez-Espino D."/>
            <person name="Jungbluth S."/>
            <person name="Walsh D.A."/>
            <person name="Denef V.J."/>
            <person name="McMahon K.D."/>
            <person name="Konstantinidis K.T."/>
            <person name="Eloe-Fadrosh E.A."/>
            <person name="Kyrpides N.C."/>
            <person name="Woyke T."/>
        </authorList>
    </citation>
    <scope>NUCLEOTIDE SEQUENCE</scope>
    <source>
        <strain evidence="1">GVMAG-M-3300023179-27</strain>
    </source>
</reference>
<protein>
    <submittedName>
        <fullName evidence="1">Uncharacterized protein</fullName>
    </submittedName>
</protein>
<evidence type="ECO:0000313" key="1">
    <source>
        <dbReference type="EMBL" id="QHT26496.1"/>
    </source>
</evidence>
<proteinExistence type="predicted"/>
<organism evidence="1">
    <name type="scientific">viral metagenome</name>
    <dbReference type="NCBI Taxonomy" id="1070528"/>
    <lineage>
        <taxon>unclassified sequences</taxon>
        <taxon>metagenomes</taxon>
        <taxon>organismal metagenomes</taxon>
    </lineage>
</organism>
<dbReference type="EMBL" id="MN739793">
    <property type="protein sequence ID" value="QHT26496.1"/>
    <property type="molecule type" value="Genomic_DNA"/>
</dbReference>
<name>A0A6C0EBH9_9ZZZZ</name>